<evidence type="ECO:0000313" key="7">
    <source>
        <dbReference type="Proteomes" id="UP000292447"/>
    </source>
</evidence>
<keyword evidence="2" id="KW-0479">Metal-binding</keyword>
<dbReference type="InterPro" id="IPR001138">
    <property type="entry name" value="Zn2Cys6_DnaBD"/>
</dbReference>
<dbReference type="Gene3D" id="4.10.240.10">
    <property type="entry name" value="Zn(2)-C6 fungal-type DNA-binding domain"/>
    <property type="match status" value="1"/>
</dbReference>
<evidence type="ECO:0000313" key="6">
    <source>
        <dbReference type="EMBL" id="QBM86143.1"/>
    </source>
</evidence>
<dbReference type="InterPro" id="IPR050987">
    <property type="entry name" value="AtrR-like"/>
</dbReference>
<evidence type="ECO:0000256" key="4">
    <source>
        <dbReference type="ARBA" id="ARBA00023242"/>
    </source>
</evidence>
<dbReference type="CDD" id="cd12148">
    <property type="entry name" value="fungal_TF_MHR"/>
    <property type="match status" value="1"/>
</dbReference>
<evidence type="ECO:0000256" key="2">
    <source>
        <dbReference type="ARBA" id="ARBA00022723"/>
    </source>
</evidence>
<evidence type="ECO:0000256" key="1">
    <source>
        <dbReference type="ARBA" id="ARBA00004123"/>
    </source>
</evidence>
<proteinExistence type="predicted"/>
<evidence type="ECO:0000256" key="3">
    <source>
        <dbReference type="ARBA" id="ARBA00023125"/>
    </source>
</evidence>
<keyword evidence="4" id="KW-0539">Nucleus</keyword>
<dbReference type="AlphaFoldDB" id="A0A4V1ADL6"/>
<dbReference type="Pfam" id="PF04082">
    <property type="entry name" value="Fungal_trans"/>
    <property type="match status" value="1"/>
</dbReference>
<comment type="subcellular location">
    <subcellularLocation>
        <location evidence="1">Nucleus</location>
    </subcellularLocation>
</comment>
<dbReference type="CDD" id="cd00067">
    <property type="entry name" value="GAL4"/>
    <property type="match status" value="1"/>
</dbReference>
<gene>
    <name evidence="6" type="primary">MPUL0A07790</name>
    <name evidence="6" type="ORF">METSCH_A07790</name>
</gene>
<protein>
    <submittedName>
        <fullName evidence="6">Transcription factor domain-containing protein</fullName>
    </submittedName>
</protein>
<accession>A0A4V1ADL6</accession>
<dbReference type="PANTHER" id="PTHR46910:SF3">
    <property type="entry name" value="HALOTOLERANCE PROTEIN 9-RELATED"/>
    <property type="match status" value="1"/>
</dbReference>
<dbReference type="PROSITE" id="PS50048">
    <property type="entry name" value="ZN2_CY6_FUNGAL_2"/>
    <property type="match status" value="1"/>
</dbReference>
<dbReference type="EMBL" id="CP034456">
    <property type="protein sequence ID" value="QBM86143.1"/>
    <property type="molecule type" value="Genomic_DNA"/>
</dbReference>
<keyword evidence="3" id="KW-0238">DNA-binding</keyword>
<evidence type="ECO:0000259" key="5">
    <source>
        <dbReference type="PROSITE" id="PS50048"/>
    </source>
</evidence>
<organism evidence="6 7">
    <name type="scientific">Metschnikowia aff. pulcherrima</name>
    <dbReference type="NCBI Taxonomy" id="2163413"/>
    <lineage>
        <taxon>Eukaryota</taxon>
        <taxon>Fungi</taxon>
        <taxon>Dikarya</taxon>
        <taxon>Ascomycota</taxon>
        <taxon>Saccharomycotina</taxon>
        <taxon>Pichiomycetes</taxon>
        <taxon>Metschnikowiaceae</taxon>
        <taxon>Metschnikowia</taxon>
    </lineage>
</organism>
<dbReference type="GO" id="GO:0005634">
    <property type="term" value="C:nucleus"/>
    <property type="evidence" value="ECO:0007669"/>
    <property type="project" value="UniProtKB-SubCell"/>
</dbReference>
<dbReference type="GO" id="GO:0000981">
    <property type="term" value="F:DNA-binding transcription factor activity, RNA polymerase II-specific"/>
    <property type="evidence" value="ECO:0007669"/>
    <property type="project" value="InterPro"/>
</dbReference>
<dbReference type="GO" id="GO:0008270">
    <property type="term" value="F:zinc ion binding"/>
    <property type="evidence" value="ECO:0007669"/>
    <property type="project" value="InterPro"/>
</dbReference>
<dbReference type="Proteomes" id="UP000292447">
    <property type="component" value="Chromosome I"/>
</dbReference>
<dbReference type="GO" id="GO:0006351">
    <property type="term" value="P:DNA-templated transcription"/>
    <property type="evidence" value="ECO:0007669"/>
    <property type="project" value="InterPro"/>
</dbReference>
<dbReference type="PANTHER" id="PTHR46910">
    <property type="entry name" value="TRANSCRIPTION FACTOR PDR1"/>
    <property type="match status" value="1"/>
</dbReference>
<dbReference type="SUPFAM" id="SSF57701">
    <property type="entry name" value="Zn2/Cys6 DNA-binding domain"/>
    <property type="match status" value="1"/>
</dbReference>
<dbReference type="GO" id="GO:0003677">
    <property type="term" value="F:DNA binding"/>
    <property type="evidence" value="ECO:0007669"/>
    <property type="project" value="UniProtKB-KW"/>
</dbReference>
<dbReference type="InterPro" id="IPR036864">
    <property type="entry name" value="Zn2-C6_fun-type_DNA-bd_sf"/>
</dbReference>
<dbReference type="STRING" id="2163413.A0A4V1ADL6"/>
<sequence>MDVCYKKVMRNGSVAQKFRIGYSNPGQFKHTPASIAARDPAAEIQKPDGIPLELLLTHHDLNCARCYKLKKKCLRTYPRCDYCSRLDATCEYIDRRKRRLRFEEVTQPLLGLSQDEAKKLILIASLVNHEDEPFKNIDALPSVPVAANPEPGSSKTHSRMAPKRARSAVSVPRNVVALSICGRTGTGSNIHEELLAVRPIEDANLPLAFVHTFFASYEYKYPFLGRASIFHKIENFKFEAETLVPLDVYLVMAIGCLVFDANFGTAHYRNVFSDSFVELIVDMISYDIQSEEDIHKAHLLILLSIYSVNVGNTMLIWNIVGYLDRLVLFLSDFTGRREACMRKRCFWTVFNLDKELSLLLDKPSQFIPTQIIRVSSDFSDTLAENELEKSVSFMEHTVMLHKLQDRVLLCRLGLAPTEKEHLTLFSADLESWRVGVLLLIHTEYAELSLLQNYIGLVNLDYYYLLIELDQLSLTELFQFTLQFLSNLFSLLLLESSAKKECGGTLIYSLFWFLKFFKVIDYGVASLLRILNGANRSEWQMRLSDFHGNVQLEMNLLKFLLNSKLRPPTFVPRLELYLGRLKTLSQKLVLFNPLAGQEKDIEALRSDISALF</sequence>
<keyword evidence="7" id="KW-1185">Reference proteome</keyword>
<feature type="domain" description="Zn(2)-C6 fungal-type" evidence="5">
    <location>
        <begin position="62"/>
        <end position="92"/>
    </location>
</feature>
<reference evidence="7" key="1">
    <citation type="submission" date="2019-03" db="EMBL/GenBank/DDBJ databases">
        <title>Snf2 controls pulcherriminic acid biosynthesis and connects pigmentation and antifungal activity of the yeast Metschnikowia pulcherrima.</title>
        <authorList>
            <person name="Gore-Lloyd D."/>
            <person name="Sumann I."/>
            <person name="Brachmann A.O."/>
            <person name="Schneeberger K."/>
            <person name="Ortiz-Merino R.A."/>
            <person name="Moreno-Beltran M."/>
            <person name="Schlaefli M."/>
            <person name="Kirner P."/>
            <person name="Santos Kron A."/>
            <person name="Wolfe K.H."/>
            <person name="Piel J."/>
            <person name="Ahrens C.H."/>
            <person name="Henk D."/>
            <person name="Freimoser F.M."/>
        </authorList>
    </citation>
    <scope>NUCLEOTIDE SEQUENCE [LARGE SCALE GENOMIC DNA]</scope>
    <source>
        <strain evidence="7">APC 1.2</strain>
    </source>
</reference>
<dbReference type="InterPro" id="IPR007219">
    <property type="entry name" value="XnlR_reg_dom"/>
</dbReference>
<name>A0A4V1ADL6_9ASCO</name>